<name>A0AAV5GIC0_9BASI</name>
<dbReference type="AlphaFoldDB" id="A0AAV5GIC0"/>
<keyword evidence="5" id="KW-1185">Reference proteome</keyword>
<keyword evidence="2" id="KW-0521">NADP</keyword>
<dbReference type="InterPro" id="IPR051164">
    <property type="entry name" value="NmrA-like_oxidored"/>
</dbReference>
<evidence type="ECO:0000256" key="2">
    <source>
        <dbReference type="ARBA" id="ARBA00022857"/>
    </source>
</evidence>
<accession>A0AAV5GIC0</accession>
<dbReference type="EMBL" id="BQKY01000006">
    <property type="protein sequence ID" value="GJN90204.1"/>
    <property type="molecule type" value="Genomic_DNA"/>
</dbReference>
<dbReference type="InterPro" id="IPR008030">
    <property type="entry name" value="NmrA-like"/>
</dbReference>
<evidence type="ECO:0000259" key="3">
    <source>
        <dbReference type="Pfam" id="PF05368"/>
    </source>
</evidence>
<protein>
    <recommendedName>
        <fullName evidence="3">NmrA-like domain-containing protein</fullName>
    </recommendedName>
</protein>
<dbReference type="Proteomes" id="UP001342314">
    <property type="component" value="Unassembled WGS sequence"/>
</dbReference>
<evidence type="ECO:0000313" key="4">
    <source>
        <dbReference type="EMBL" id="GJN90204.1"/>
    </source>
</evidence>
<dbReference type="PANTHER" id="PTHR42748:SF7">
    <property type="entry name" value="NMRA LIKE REDOX SENSOR 1-RELATED"/>
    <property type="match status" value="1"/>
</dbReference>
<proteinExistence type="inferred from homology"/>
<dbReference type="InterPro" id="IPR036291">
    <property type="entry name" value="NAD(P)-bd_dom_sf"/>
</dbReference>
<gene>
    <name evidence="4" type="ORF">Rhopal_003203-T1</name>
</gene>
<organism evidence="4 5">
    <name type="scientific">Rhodotorula paludigena</name>
    <dbReference type="NCBI Taxonomy" id="86838"/>
    <lineage>
        <taxon>Eukaryota</taxon>
        <taxon>Fungi</taxon>
        <taxon>Dikarya</taxon>
        <taxon>Basidiomycota</taxon>
        <taxon>Pucciniomycotina</taxon>
        <taxon>Microbotryomycetes</taxon>
        <taxon>Sporidiobolales</taxon>
        <taxon>Sporidiobolaceae</taxon>
        <taxon>Rhodotorula</taxon>
    </lineage>
</organism>
<evidence type="ECO:0000313" key="5">
    <source>
        <dbReference type="Proteomes" id="UP001342314"/>
    </source>
</evidence>
<dbReference type="Gene3D" id="3.90.25.10">
    <property type="entry name" value="UDP-galactose 4-epimerase, domain 1"/>
    <property type="match status" value="1"/>
</dbReference>
<dbReference type="Gene3D" id="3.40.50.720">
    <property type="entry name" value="NAD(P)-binding Rossmann-like Domain"/>
    <property type="match status" value="1"/>
</dbReference>
<comment type="caution">
    <text evidence="4">The sequence shown here is derived from an EMBL/GenBank/DDBJ whole genome shotgun (WGS) entry which is preliminary data.</text>
</comment>
<dbReference type="Pfam" id="PF05368">
    <property type="entry name" value="NmrA"/>
    <property type="match status" value="1"/>
</dbReference>
<reference evidence="4 5" key="1">
    <citation type="submission" date="2021-12" db="EMBL/GenBank/DDBJ databases">
        <title>High titer production of polyol ester of fatty acids by Rhodotorula paludigena BS15 towards product separation-free biomass refinery.</title>
        <authorList>
            <person name="Mano J."/>
            <person name="Ono H."/>
            <person name="Tanaka T."/>
            <person name="Naito K."/>
            <person name="Sushida H."/>
            <person name="Ike M."/>
            <person name="Tokuyasu K."/>
            <person name="Kitaoka M."/>
        </authorList>
    </citation>
    <scope>NUCLEOTIDE SEQUENCE [LARGE SCALE GENOMIC DNA]</scope>
    <source>
        <strain evidence="4 5">BS15</strain>
    </source>
</reference>
<sequence length="319" mass="34020">MSISKIIAVVGATGDQGSGVVDAVLKNTSYAVRALTTDSTSDKAKVVAEKNKDAAAAGRFTIVQANLGDVDSLKAALAGVSVVYGMTAPSPVEIRQGKNLVDAAKAAGVEHLIWSSLPSIAKLSGGKYSRVFFAESKAVVEQYARDHLQHVTALLPGSFWRNLAFPWYTTRKPDGTVRFALMPKHADPAVGWTDSKVDFGVFVAAILNKPLSLTSGKTYPVMTVGGNSSAELAARYAAKTGEAAAWEPLEVDEFKAMMSKVPFGEVMEGAALDLFNFIDSTPANTTCFGMFSRDEDPSLELDVKASTLEEWLDRSGWKA</sequence>
<dbReference type="PANTHER" id="PTHR42748">
    <property type="entry name" value="NITROGEN METABOLITE REPRESSION PROTEIN NMRA FAMILY MEMBER"/>
    <property type="match status" value="1"/>
</dbReference>
<evidence type="ECO:0000256" key="1">
    <source>
        <dbReference type="ARBA" id="ARBA00006328"/>
    </source>
</evidence>
<feature type="domain" description="NmrA-like" evidence="3">
    <location>
        <begin position="5"/>
        <end position="267"/>
    </location>
</feature>
<comment type="similarity">
    <text evidence="1">Belongs to the NmrA-type oxidoreductase family.</text>
</comment>
<dbReference type="SUPFAM" id="SSF51735">
    <property type="entry name" value="NAD(P)-binding Rossmann-fold domains"/>
    <property type="match status" value="1"/>
</dbReference>